<dbReference type="Ensembl" id="ENSACAT00000003219.4">
    <property type="protein sequence ID" value="ENSACAP00000003138.3"/>
    <property type="gene ID" value="ENSACAG00000003244.4"/>
</dbReference>
<reference evidence="7" key="2">
    <citation type="submission" date="2025-08" db="UniProtKB">
        <authorList>
            <consortium name="Ensembl"/>
        </authorList>
    </citation>
    <scope>IDENTIFICATION</scope>
</reference>
<dbReference type="GeneTree" id="ENSGT00940000159349"/>
<dbReference type="CDD" id="cd20529">
    <property type="entry name" value="CYCLIN_CCNJ-like_rpt2"/>
    <property type="match status" value="1"/>
</dbReference>
<dbReference type="SMART" id="SM00385">
    <property type="entry name" value="CYCLIN"/>
    <property type="match status" value="2"/>
</dbReference>
<dbReference type="FunFam" id="1.10.472.10:FF:000022">
    <property type="entry name" value="cyclin-J isoform X1"/>
    <property type="match status" value="1"/>
</dbReference>
<dbReference type="Pfam" id="PF00134">
    <property type="entry name" value="Cyclin_N"/>
    <property type="match status" value="1"/>
</dbReference>
<organism evidence="7 8">
    <name type="scientific">Anolis carolinensis</name>
    <name type="common">Green anole</name>
    <name type="synonym">American chameleon</name>
    <dbReference type="NCBI Taxonomy" id="28377"/>
    <lineage>
        <taxon>Eukaryota</taxon>
        <taxon>Metazoa</taxon>
        <taxon>Chordata</taxon>
        <taxon>Craniata</taxon>
        <taxon>Vertebrata</taxon>
        <taxon>Euteleostomi</taxon>
        <taxon>Lepidosauria</taxon>
        <taxon>Squamata</taxon>
        <taxon>Bifurcata</taxon>
        <taxon>Unidentata</taxon>
        <taxon>Episquamata</taxon>
        <taxon>Toxicofera</taxon>
        <taxon>Iguania</taxon>
        <taxon>Dactyloidae</taxon>
        <taxon>Anolis</taxon>
    </lineage>
</organism>
<dbReference type="InterPro" id="IPR039361">
    <property type="entry name" value="Cyclin"/>
</dbReference>
<dbReference type="InterPro" id="IPR006671">
    <property type="entry name" value="Cyclin_N"/>
</dbReference>
<protein>
    <recommendedName>
        <fullName evidence="3">Cyclin-J-like protein</fullName>
    </recommendedName>
</protein>
<evidence type="ECO:0000256" key="1">
    <source>
        <dbReference type="ARBA" id="ARBA00023127"/>
    </source>
</evidence>
<dbReference type="FunFam" id="1.10.472.10:FF:000047">
    <property type="entry name" value="Cyclin J like"/>
    <property type="match status" value="1"/>
</dbReference>
<evidence type="ECO:0000259" key="6">
    <source>
        <dbReference type="SMART" id="SM01332"/>
    </source>
</evidence>
<dbReference type="SMART" id="SM01332">
    <property type="entry name" value="Cyclin_C"/>
    <property type="match status" value="1"/>
</dbReference>
<evidence type="ECO:0000256" key="2">
    <source>
        <dbReference type="ARBA" id="ARBA00061243"/>
    </source>
</evidence>
<dbReference type="AlphaFoldDB" id="H9G783"/>
<evidence type="ECO:0000259" key="5">
    <source>
        <dbReference type="SMART" id="SM00385"/>
    </source>
</evidence>
<proteinExistence type="inferred from homology"/>
<dbReference type="CDD" id="cd20528">
    <property type="entry name" value="CYCLIN_CCNJ-like_rpt1"/>
    <property type="match status" value="1"/>
</dbReference>
<evidence type="ECO:0000313" key="7">
    <source>
        <dbReference type="Ensembl" id="ENSACAP00000003138.3"/>
    </source>
</evidence>
<dbReference type="Bgee" id="ENSACAG00000003244">
    <property type="expression patterns" value="Expressed in ovary and 10 other cell types or tissues"/>
</dbReference>
<accession>H9G783</accession>
<feature type="domain" description="Cyclin-like" evidence="5">
    <location>
        <begin position="43"/>
        <end position="134"/>
    </location>
</feature>
<dbReference type="HOGENOM" id="CLU_063883_0_0_1"/>
<dbReference type="InterPro" id="IPR036915">
    <property type="entry name" value="Cyclin-like_sf"/>
</dbReference>
<evidence type="ECO:0000313" key="8">
    <source>
        <dbReference type="Proteomes" id="UP000001646"/>
    </source>
</evidence>
<dbReference type="Pfam" id="PF02984">
    <property type="entry name" value="Cyclin_C"/>
    <property type="match status" value="1"/>
</dbReference>
<dbReference type="GO" id="GO:0000082">
    <property type="term" value="P:G1/S transition of mitotic cell cycle"/>
    <property type="evidence" value="ECO:0000318"/>
    <property type="project" value="GO_Central"/>
</dbReference>
<dbReference type="GO" id="GO:0005634">
    <property type="term" value="C:nucleus"/>
    <property type="evidence" value="ECO:0000318"/>
    <property type="project" value="GO_Central"/>
</dbReference>
<dbReference type="OrthoDB" id="285802at2759"/>
<dbReference type="SUPFAM" id="SSF47954">
    <property type="entry name" value="Cyclin-like"/>
    <property type="match status" value="2"/>
</dbReference>
<dbReference type="GO" id="GO:0005815">
    <property type="term" value="C:microtubule organizing center"/>
    <property type="evidence" value="ECO:0000318"/>
    <property type="project" value="GO_Central"/>
</dbReference>
<dbReference type="GO" id="GO:0005737">
    <property type="term" value="C:cytoplasm"/>
    <property type="evidence" value="ECO:0000318"/>
    <property type="project" value="GO_Central"/>
</dbReference>
<feature type="domain" description="Cyclin C-terminal" evidence="6">
    <location>
        <begin position="143"/>
        <end position="273"/>
    </location>
</feature>
<dbReference type="STRING" id="28377.ENSACAP00000003138"/>
<comment type="similarity">
    <text evidence="2">Belongs to the cyclin family. Cyclin J subfamily.</text>
</comment>
<dbReference type="GeneID" id="100559544"/>
<gene>
    <name evidence="7" type="primary">CCNJL</name>
</gene>
<dbReference type="GO" id="GO:0016538">
    <property type="term" value="F:cyclin-dependent protein serine/threonine kinase regulator activity"/>
    <property type="evidence" value="ECO:0000318"/>
    <property type="project" value="GO_Central"/>
</dbReference>
<dbReference type="CTD" id="79616"/>
<dbReference type="KEGG" id="acs:100559544"/>
<feature type="domain" description="Cyclin-like" evidence="5">
    <location>
        <begin position="172"/>
        <end position="245"/>
    </location>
</feature>
<dbReference type="InParanoid" id="H9G783"/>
<evidence type="ECO:0000256" key="3">
    <source>
        <dbReference type="ARBA" id="ARBA00069543"/>
    </source>
</evidence>
<evidence type="ECO:0000256" key="4">
    <source>
        <dbReference type="RuleBase" id="RU000383"/>
    </source>
</evidence>
<keyword evidence="8" id="KW-1185">Reference proteome</keyword>
<sequence length="407" mass="45809">MEKRWWTEQLATDIHQTLRQKELKLPTYKAHSPQIGMRRYFADLLAILSSRYKLCPAARHLAVYLLDLFMDRYDIALKELYAISITCLILASKFEEKEKRVPKLEQLNNFSYASRLNLVLTKKDLLKIELLLLETFDWNLCLPTPAHYIDYYLFASVTESDLHSGWPITSMAEARSFIDKYSHYFLEVSLQDHAFLSFRPSLVAAACVGAARICLEISPTWTPPLEGLTQYSWENITPCVELMLVAHEKNVKEANKEKDQATLLRERQLVESLIFQTPAQVLFQPSHYYHPLAQQHSIYSQFCSPMHDLCSAYRQSLLAPQSSSLASGSGSSLPSSSTASFGPVGFQTVSIQGPAVTMQVAVSEEPIHCLSLTLGSSYFSSYHSCTAGCLDGQRKIGEKGTTLGRGA</sequence>
<name>H9G783_ANOCA</name>
<reference evidence="7" key="3">
    <citation type="submission" date="2025-09" db="UniProtKB">
        <authorList>
            <consortium name="Ensembl"/>
        </authorList>
    </citation>
    <scope>IDENTIFICATION</scope>
</reference>
<dbReference type="RefSeq" id="XP_003225263.1">
    <property type="nucleotide sequence ID" value="XM_003225215.4"/>
</dbReference>
<dbReference type="Proteomes" id="UP000001646">
    <property type="component" value="Unplaced"/>
</dbReference>
<dbReference type="PANTHER" id="PTHR10177">
    <property type="entry name" value="CYCLINS"/>
    <property type="match status" value="1"/>
</dbReference>
<reference evidence="7" key="1">
    <citation type="submission" date="2009-12" db="EMBL/GenBank/DDBJ databases">
        <title>The Genome Sequence of Anolis carolinensis (Green Anole Lizard).</title>
        <authorList>
            <consortium name="The Genome Sequencing Platform"/>
            <person name="Di Palma F."/>
            <person name="Alfoldi J."/>
            <person name="Heiman D."/>
            <person name="Young S."/>
            <person name="Grabherr M."/>
            <person name="Johnson J."/>
            <person name="Lander E.S."/>
            <person name="Lindblad-Toh K."/>
        </authorList>
    </citation>
    <scope>NUCLEOTIDE SEQUENCE [LARGE SCALE GENOMIC DNA]</scope>
    <source>
        <strain evidence="7">JBL SC #1</strain>
    </source>
</reference>
<dbReference type="Gene3D" id="1.10.472.10">
    <property type="entry name" value="Cyclin-like"/>
    <property type="match status" value="2"/>
</dbReference>
<dbReference type="GO" id="GO:0000307">
    <property type="term" value="C:cyclin-dependent protein kinase holoenzyme complex"/>
    <property type="evidence" value="ECO:0000318"/>
    <property type="project" value="GO_Central"/>
</dbReference>
<dbReference type="InterPro" id="IPR013763">
    <property type="entry name" value="Cyclin-like_dom"/>
</dbReference>
<dbReference type="InterPro" id="IPR004367">
    <property type="entry name" value="Cyclin_C-dom"/>
</dbReference>
<dbReference type="eggNOG" id="ENOG502QQ5T">
    <property type="taxonomic scope" value="Eukaryota"/>
</dbReference>
<keyword evidence="1 4" id="KW-0195">Cyclin</keyword>